<feature type="compositionally biased region" description="Polar residues" evidence="1">
    <location>
        <begin position="279"/>
        <end position="294"/>
    </location>
</feature>
<name>A0AAV4AGG3_9GAST</name>
<feature type="compositionally biased region" description="Low complexity" evidence="1">
    <location>
        <begin position="252"/>
        <end position="278"/>
    </location>
</feature>
<gene>
    <name evidence="2" type="ORF">PoB_003184400</name>
</gene>
<organism evidence="2 3">
    <name type="scientific">Plakobranchus ocellatus</name>
    <dbReference type="NCBI Taxonomy" id="259542"/>
    <lineage>
        <taxon>Eukaryota</taxon>
        <taxon>Metazoa</taxon>
        <taxon>Spiralia</taxon>
        <taxon>Lophotrochozoa</taxon>
        <taxon>Mollusca</taxon>
        <taxon>Gastropoda</taxon>
        <taxon>Heterobranchia</taxon>
        <taxon>Euthyneura</taxon>
        <taxon>Panpulmonata</taxon>
        <taxon>Sacoglossa</taxon>
        <taxon>Placobranchoidea</taxon>
        <taxon>Plakobranchidae</taxon>
        <taxon>Plakobranchus</taxon>
    </lineage>
</organism>
<keyword evidence="3" id="KW-1185">Reference proteome</keyword>
<evidence type="ECO:0000313" key="2">
    <source>
        <dbReference type="EMBL" id="GFO05339.1"/>
    </source>
</evidence>
<sequence length="294" mass="32237">MFRLQLKHPIDSTDGLCCNLLWLFNLSQSVCELAECSVVRLTLKLSQSVRLPSVLSSSRCSTQSVFLSACRVFCCPVDAHPQSVSPLAECSVVQSMLILSQSVRLPSGLSSSRCASSVSLSVRLPSVLSSSRCSSSVSLYACRVFCRPVDAQLSQSVCPLAECSVVQSMLNLSLPVRLMSVLSSSRRSTQAAASPHPPGYAGILSRYESRSQVYLAQAVRRNDRLAKVTVLDYILQLFSCYATTIAPKQQRQQPQNSNYNSLNYSNYNRPNNSNNNSPKTATRTAPKQQLQQPQ</sequence>
<dbReference type="AlphaFoldDB" id="A0AAV4AGG3"/>
<evidence type="ECO:0000313" key="3">
    <source>
        <dbReference type="Proteomes" id="UP000735302"/>
    </source>
</evidence>
<comment type="caution">
    <text evidence="2">The sequence shown here is derived from an EMBL/GenBank/DDBJ whole genome shotgun (WGS) entry which is preliminary data.</text>
</comment>
<reference evidence="2 3" key="1">
    <citation type="journal article" date="2021" name="Elife">
        <title>Chloroplast acquisition without the gene transfer in kleptoplastic sea slugs, Plakobranchus ocellatus.</title>
        <authorList>
            <person name="Maeda T."/>
            <person name="Takahashi S."/>
            <person name="Yoshida T."/>
            <person name="Shimamura S."/>
            <person name="Takaki Y."/>
            <person name="Nagai Y."/>
            <person name="Toyoda A."/>
            <person name="Suzuki Y."/>
            <person name="Arimoto A."/>
            <person name="Ishii H."/>
            <person name="Satoh N."/>
            <person name="Nishiyama T."/>
            <person name="Hasebe M."/>
            <person name="Maruyama T."/>
            <person name="Minagawa J."/>
            <person name="Obokata J."/>
            <person name="Shigenobu S."/>
        </authorList>
    </citation>
    <scope>NUCLEOTIDE SEQUENCE [LARGE SCALE GENOMIC DNA]</scope>
</reference>
<dbReference type="EMBL" id="BLXT01003748">
    <property type="protein sequence ID" value="GFO05339.1"/>
    <property type="molecule type" value="Genomic_DNA"/>
</dbReference>
<protein>
    <submittedName>
        <fullName evidence="2">Uncharacterized protein</fullName>
    </submittedName>
</protein>
<evidence type="ECO:0000256" key="1">
    <source>
        <dbReference type="SAM" id="MobiDB-lite"/>
    </source>
</evidence>
<feature type="region of interest" description="Disordered" evidence="1">
    <location>
        <begin position="249"/>
        <end position="294"/>
    </location>
</feature>
<proteinExistence type="predicted"/>
<accession>A0AAV4AGG3</accession>
<dbReference type="Proteomes" id="UP000735302">
    <property type="component" value="Unassembled WGS sequence"/>
</dbReference>